<evidence type="ECO:0000259" key="1">
    <source>
        <dbReference type="Pfam" id="PF22691"/>
    </source>
</evidence>
<sequence length="394" mass="41712">MTIQVPERQAVISGVGQSAAGRRLGRGGLDLTLDAVMAAIEDAGIDRREIDGISSWPGYKADSPGFSPVSIGQLKDALGLKLNWYNAGSEATQMSGVLHACMAVASGQARHVLCFRTVTETSVPPGTRPSLVGAGSQRISGFGEFQAPFLAPSGANWIGLIASRYFHEFGVKREQLAQIALNARRNAGLNPKAVYRDPLTLDDYMNARMISTPLCLYDCDVPIDGSIAVIVSHKDTARDLKSTPIRVEAISGGLETKDTWDQLEDLTRFAADECGRRLWSRTDLKPSDVDVAQLYDGFSILSLLWLEGLGFCGRGEAAAFVEGGKRIALDGELPLATGGGQLSGGRLHGMIHIVEAVTQLRGEGGARQVAGNPKVAVASNGGGPIAGAMLLVRD</sequence>
<accession>A0A3A3FGN8</accession>
<keyword evidence="3" id="KW-1185">Reference proteome</keyword>
<dbReference type="AlphaFoldDB" id="A0A3A3FGN8"/>
<dbReference type="OrthoDB" id="9790314at2"/>
<dbReference type="InterPro" id="IPR016039">
    <property type="entry name" value="Thiolase-like"/>
</dbReference>
<gene>
    <name evidence="2" type="ORF">D3871_23495</name>
</gene>
<comment type="caution">
    <text evidence="2">The sequence shown here is derived from an EMBL/GenBank/DDBJ whole genome shotgun (WGS) entry which is preliminary data.</text>
</comment>
<dbReference type="CDD" id="cd00829">
    <property type="entry name" value="SCP-x_thiolase"/>
    <property type="match status" value="1"/>
</dbReference>
<evidence type="ECO:0000313" key="3">
    <source>
        <dbReference type="Proteomes" id="UP000265955"/>
    </source>
</evidence>
<feature type="domain" description="Thiolase C-terminal" evidence="1">
    <location>
        <begin position="257"/>
        <end position="390"/>
    </location>
</feature>
<dbReference type="PANTHER" id="PTHR42870:SF1">
    <property type="entry name" value="NON-SPECIFIC LIPID-TRANSFER PROTEIN-LIKE 2"/>
    <property type="match status" value="1"/>
</dbReference>
<dbReference type="SUPFAM" id="SSF53901">
    <property type="entry name" value="Thiolase-like"/>
    <property type="match status" value="2"/>
</dbReference>
<dbReference type="Pfam" id="PF22691">
    <property type="entry name" value="Thiolase_C_1"/>
    <property type="match status" value="1"/>
</dbReference>
<reference evidence="3" key="1">
    <citation type="submission" date="2018-09" db="EMBL/GenBank/DDBJ databases">
        <authorList>
            <person name="Zhu H."/>
        </authorList>
    </citation>
    <scope>NUCLEOTIDE SEQUENCE [LARGE SCALE GENOMIC DNA]</scope>
    <source>
        <strain evidence="3">K1R23-30</strain>
    </source>
</reference>
<dbReference type="RefSeq" id="WP_119771562.1">
    <property type="nucleotide sequence ID" value="NZ_QYUO01000003.1"/>
</dbReference>
<dbReference type="PANTHER" id="PTHR42870">
    <property type="entry name" value="ACETYL-COA C-ACETYLTRANSFERASE"/>
    <property type="match status" value="1"/>
</dbReference>
<dbReference type="GO" id="GO:0003988">
    <property type="term" value="F:acetyl-CoA C-acyltransferase activity"/>
    <property type="evidence" value="ECO:0007669"/>
    <property type="project" value="UniProtKB-ARBA"/>
</dbReference>
<protein>
    <submittedName>
        <fullName evidence="2">Thiolase family protein</fullName>
    </submittedName>
</protein>
<proteinExistence type="predicted"/>
<dbReference type="PIRSF" id="PIRSF000429">
    <property type="entry name" value="Ac-CoA_Ac_transf"/>
    <property type="match status" value="1"/>
</dbReference>
<dbReference type="EMBL" id="QYUO01000003">
    <property type="protein sequence ID" value="RJF91664.1"/>
    <property type="molecule type" value="Genomic_DNA"/>
</dbReference>
<evidence type="ECO:0000313" key="2">
    <source>
        <dbReference type="EMBL" id="RJF91664.1"/>
    </source>
</evidence>
<dbReference type="Proteomes" id="UP000265955">
    <property type="component" value="Unassembled WGS sequence"/>
</dbReference>
<name>A0A3A3FGN8_9BURK</name>
<dbReference type="InterPro" id="IPR002155">
    <property type="entry name" value="Thiolase"/>
</dbReference>
<dbReference type="InterPro" id="IPR055140">
    <property type="entry name" value="Thiolase_C_2"/>
</dbReference>
<organism evidence="2 3">
    <name type="scientific">Noviherbaspirillum saxi</name>
    <dbReference type="NCBI Taxonomy" id="2320863"/>
    <lineage>
        <taxon>Bacteria</taxon>
        <taxon>Pseudomonadati</taxon>
        <taxon>Pseudomonadota</taxon>
        <taxon>Betaproteobacteria</taxon>
        <taxon>Burkholderiales</taxon>
        <taxon>Oxalobacteraceae</taxon>
        <taxon>Noviherbaspirillum</taxon>
    </lineage>
</organism>
<dbReference type="Gene3D" id="3.40.47.10">
    <property type="match status" value="1"/>
</dbReference>